<protein>
    <submittedName>
        <fullName evidence="1">Uncharacterized protein</fullName>
    </submittedName>
</protein>
<proteinExistence type="predicted"/>
<sequence length="158" mass="16856">MAELNPDESTDTVLLHVAISVEIPVLSAVSAVFNADTAVLMNWDRDPMADPRTLTSVLNPVLSDASLTVNESLAKLNADESADMELLRVAVSVETEEPRVVSVTPNDDNAVLVSKDSEGTVYPPTLTSVLNTVISDEFATVNEDTAKLRALESTVVSD</sequence>
<dbReference type="AlphaFoldDB" id="A0A6C0I695"/>
<name>A0A6C0I695_9ZZZZ</name>
<evidence type="ECO:0000313" key="1">
    <source>
        <dbReference type="EMBL" id="QHT87876.1"/>
    </source>
</evidence>
<reference evidence="1" key="1">
    <citation type="journal article" date="2020" name="Nature">
        <title>Giant virus diversity and host interactions through global metagenomics.</title>
        <authorList>
            <person name="Schulz F."/>
            <person name="Roux S."/>
            <person name="Paez-Espino D."/>
            <person name="Jungbluth S."/>
            <person name="Walsh D.A."/>
            <person name="Denef V.J."/>
            <person name="McMahon K.D."/>
            <person name="Konstantinidis K.T."/>
            <person name="Eloe-Fadrosh E.A."/>
            <person name="Kyrpides N.C."/>
            <person name="Woyke T."/>
        </authorList>
    </citation>
    <scope>NUCLEOTIDE SEQUENCE</scope>
    <source>
        <strain evidence="1">GVMAG-M-3300023184-191</strain>
    </source>
</reference>
<organism evidence="1">
    <name type="scientific">viral metagenome</name>
    <dbReference type="NCBI Taxonomy" id="1070528"/>
    <lineage>
        <taxon>unclassified sequences</taxon>
        <taxon>metagenomes</taxon>
        <taxon>organismal metagenomes</taxon>
    </lineage>
</organism>
<accession>A0A6C0I695</accession>
<dbReference type="EMBL" id="MN740102">
    <property type="protein sequence ID" value="QHT87876.1"/>
    <property type="molecule type" value="Genomic_DNA"/>
</dbReference>